<dbReference type="Gene3D" id="3.90.1150.10">
    <property type="entry name" value="Aspartate Aminotransferase, domain 1"/>
    <property type="match status" value="1"/>
</dbReference>
<dbReference type="InterPro" id="IPR020578">
    <property type="entry name" value="Aminotrans_V_PyrdxlP_BS"/>
</dbReference>
<dbReference type="GO" id="GO:0008483">
    <property type="term" value="F:transaminase activity"/>
    <property type="evidence" value="ECO:0007669"/>
    <property type="project" value="UniProtKB-KW"/>
</dbReference>
<dbReference type="Gene3D" id="3.40.640.10">
    <property type="entry name" value="Type I PLP-dependent aspartate aminotransferase-like (Major domain)"/>
    <property type="match status" value="1"/>
</dbReference>
<evidence type="ECO:0000259" key="5">
    <source>
        <dbReference type="Pfam" id="PF00266"/>
    </source>
</evidence>
<comment type="caution">
    <text evidence="6">The sequence shown here is derived from an EMBL/GenBank/DDBJ whole genome shotgun (WGS) entry which is preliminary data.</text>
</comment>
<evidence type="ECO:0000313" key="7">
    <source>
        <dbReference type="Proteomes" id="UP000307507"/>
    </source>
</evidence>
<dbReference type="Proteomes" id="UP000307507">
    <property type="component" value="Unassembled WGS sequence"/>
</dbReference>
<reference evidence="6 7" key="1">
    <citation type="submission" date="2019-04" db="EMBL/GenBank/DDBJ databases">
        <title>Flavobacterium sp. nov. isolated from construction timber.</title>
        <authorList>
            <person name="Lin S.-Y."/>
            <person name="Chang C.-T."/>
            <person name="Young C.-C."/>
        </authorList>
    </citation>
    <scope>NUCLEOTIDE SEQUENCE [LARGE SCALE GENOMIC DNA]</scope>
    <source>
        <strain evidence="6 7">CC-CTC003</strain>
    </source>
</reference>
<dbReference type="InterPro" id="IPR000192">
    <property type="entry name" value="Aminotrans_V_dom"/>
</dbReference>
<dbReference type="PANTHER" id="PTHR43586">
    <property type="entry name" value="CYSTEINE DESULFURASE"/>
    <property type="match status" value="1"/>
</dbReference>
<keyword evidence="7" id="KW-1185">Reference proteome</keyword>
<evidence type="ECO:0000313" key="6">
    <source>
        <dbReference type="EMBL" id="THF53458.1"/>
    </source>
</evidence>
<organism evidence="6 7">
    <name type="scientific">Flavobacterium supellecticarium</name>
    <dbReference type="NCBI Taxonomy" id="2565924"/>
    <lineage>
        <taxon>Bacteria</taxon>
        <taxon>Pseudomonadati</taxon>
        <taxon>Bacteroidota</taxon>
        <taxon>Flavobacteriia</taxon>
        <taxon>Flavobacteriales</taxon>
        <taxon>Flavobacteriaceae</taxon>
        <taxon>Flavobacterium</taxon>
    </lineage>
</organism>
<name>A0A4S4A545_9FLAO</name>
<dbReference type="InterPro" id="IPR015422">
    <property type="entry name" value="PyrdxlP-dep_Trfase_small"/>
</dbReference>
<dbReference type="Pfam" id="PF00266">
    <property type="entry name" value="Aminotran_5"/>
    <property type="match status" value="1"/>
</dbReference>
<sequence>MLYNTNLNLDQIRKDTPNCLDKLYFNNAGASLMPKPVMAKIQEYLIEEEKYGGYAAFDRNSAEIQQFYNEVAELIEATPHNIAFAHSATDAYAKALSAIDFQKDDVILTTADDYVTNQMQFLSLQKRFGIVIQKVRNTENGDIDFEDFERLIALKRPKLVCVTHIPTNSGLVQDVEKVSEICEREGLLFLLDACQSVGQLPVSVAKIKCDFMSVTGRKFLRGPRGTGFLYISDRMLEQGSYPLFIDGAGAIWRSEDTFELIEQGKRFQYWELPYALLLGLKEAIRYQKSLGIENIQSYNDQLMTYLRKNIATIPNVATFDQGSVTCNILTFTKEEKPILALKEELLKRDVYCSISARESGVIDFDKKGIKGVVRISPHYFNTIDEIDRLLNHINDL</sequence>
<evidence type="ECO:0000256" key="4">
    <source>
        <dbReference type="RuleBase" id="RU004504"/>
    </source>
</evidence>
<keyword evidence="6" id="KW-0808">Transferase</keyword>
<keyword evidence="6" id="KW-0032">Aminotransferase</keyword>
<evidence type="ECO:0000256" key="2">
    <source>
        <dbReference type="ARBA" id="ARBA00022898"/>
    </source>
</evidence>
<evidence type="ECO:0000256" key="3">
    <source>
        <dbReference type="RuleBase" id="RU004075"/>
    </source>
</evidence>
<protein>
    <submittedName>
        <fullName evidence="6">Aminotransferase class V-fold PLP-dependent enzyme</fullName>
    </submittedName>
</protein>
<proteinExistence type="inferred from homology"/>
<dbReference type="PANTHER" id="PTHR43586:SF24">
    <property type="entry name" value="BLR4730 PROTEIN"/>
    <property type="match status" value="1"/>
</dbReference>
<dbReference type="AlphaFoldDB" id="A0A4S4A545"/>
<feature type="domain" description="Aminotransferase class V" evidence="5">
    <location>
        <begin position="24"/>
        <end position="389"/>
    </location>
</feature>
<evidence type="ECO:0000256" key="1">
    <source>
        <dbReference type="ARBA" id="ARBA00001933"/>
    </source>
</evidence>
<accession>A0A4S4A545</accession>
<gene>
    <name evidence="6" type="ORF">E6C50_04450</name>
</gene>
<dbReference type="OrthoDB" id="513408at2"/>
<dbReference type="EMBL" id="SSNZ01000001">
    <property type="protein sequence ID" value="THF53458.1"/>
    <property type="molecule type" value="Genomic_DNA"/>
</dbReference>
<dbReference type="RefSeq" id="WP_136401981.1">
    <property type="nucleotide sequence ID" value="NZ_SSNZ01000001.1"/>
</dbReference>
<keyword evidence="2" id="KW-0663">Pyridoxal phosphate</keyword>
<dbReference type="InterPro" id="IPR015424">
    <property type="entry name" value="PyrdxlP-dep_Trfase"/>
</dbReference>
<comment type="similarity">
    <text evidence="3">Belongs to the class-V pyridoxal-phosphate-dependent aminotransferase family.</text>
</comment>
<dbReference type="InterPro" id="IPR015421">
    <property type="entry name" value="PyrdxlP-dep_Trfase_major"/>
</dbReference>
<dbReference type="SUPFAM" id="SSF53383">
    <property type="entry name" value="PLP-dependent transferases"/>
    <property type="match status" value="1"/>
</dbReference>
<comment type="cofactor">
    <cofactor evidence="1 4">
        <name>pyridoxal 5'-phosphate</name>
        <dbReference type="ChEBI" id="CHEBI:597326"/>
    </cofactor>
</comment>
<dbReference type="PROSITE" id="PS00595">
    <property type="entry name" value="AA_TRANSFER_CLASS_5"/>
    <property type="match status" value="1"/>
</dbReference>